<dbReference type="SUPFAM" id="SSF103473">
    <property type="entry name" value="MFS general substrate transporter"/>
    <property type="match status" value="1"/>
</dbReference>
<feature type="transmembrane region" description="Helical" evidence="5">
    <location>
        <begin position="287"/>
        <end position="307"/>
    </location>
</feature>
<feature type="transmembrane region" description="Helical" evidence="5">
    <location>
        <begin position="231"/>
        <end position="249"/>
    </location>
</feature>
<comment type="caution">
    <text evidence="6">The sequence shown here is derived from an EMBL/GenBank/DDBJ whole genome shotgun (WGS) entry which is preliminary data.</text>
</comment>
<feature type="transmembrane region" description="Helical" evidence="5">
    <location>
        <begin position="69"/>
        <end position="88"/>
    </location>
</feature>
<keyword evidence="3 5" id="KW-0472">Membrane</keyword>
<dbReference type="KEGG" id="srh:BAY15_2887"/>
<keyword evidence="2 5" id="KW-1133">Transmembrane helix</keyword>
<evidence type="ECO:0000256" key="3">
    <source>
        <dbReference type="ARBA" id="ARBA00023136"/>
    </source>
</evidence>
<feature type="transmembrane region" description="Helical" evidence="5">
    <location>
        <begin position="36"/>
        <end position="57"/>
    </location>
</feature>
<dbReference type="PANTHER" id="PTHR23521">
    <property type="entry name" value="TRANSPORTER MFS SUPERFAMILY"/>
    <property type="match status" value="1"/>
</dbReference>
<dbReference type="PANTHER" id="PTHR23521:SF3">
    <property type="entry name" value="MFS TRANSPORTER"/>
    <property type="match status" value="1"/>
</dbReference>
<proteinExistence type="predicted"/>
<dbReference type="FunFam" id="1.20.1250.20:FF:000314">
    <property type="entry name" value="Transporter, MFS superfamily"/>
    <property type="match status" value="1"/>
</dbReference>
<sequence length="423" mass="44582">MLRLTALLTGVALLLTGSGLLGTLLAVSGGEAGFGAGTLGLVMSGYFAGFFMGTFFAPSLIGRIGHIRAFAFFAALAAIAVLLHPLWLNAWLWGLLRIITGIALVGLYTVIESWLNAEPDPRQRSRAFSLYMVVNLSALALGQILLMVSNAPAMSMFMLIAMLVCAAVLPITATRLTPPEVPSVPRLTLSRLYAMAPVATVAAGLSGLAMGAFWGLLPVYAGEVGLDNDGVARFMLTAIAGGALLQWPLGHISDGHDRRVGLVALCLAAAGIALVAAMPMIQQQTWLLFGLFFFYGGLAFALYPFAVAHMLDYLPRQDLLSGCSSLLLVHGVGAALGPALAGAAMQQFGPAALPLYFAVVLGVLALFTTARLLSFDRLRTHPVVFRLMLRTTPAALELMPETDVAPPPDTPSPSPNDTDKEVH</sequence>
<feature type="transmembrane region" description="Helical" evidence="5">
    <location>
        <begin position="319"/>
        <end position="341"/>
    </location>
</feature>
<evidence type="ECO:0000256" key="2">
    <source>
        <dbReference type="ARBA" id="ARBA00022989"/>
    </source>
</evidence>
<dbReference type="AlphaFoldDB" id="A0AAP5AHR7"/>
<feature type="compositionally biased region" description="Pro residues" evidence="4">
    <location>
        <begin position="405"/>
        <end position="414"/>
    </location>
</feature>
<evidence type="ECO:0000256" key="4">
    <source>
        <dbReference type="SAM" id="MobiDB-lite"/>
    </source>
</evidence>
<name>A0AAP5AHR7_9GAMM</name>
<evidence type="ECO:0000313" key="6">
    <source>
        <dbReference type="EMBL" id="MDQ1107710.1"/>
    </source>
</evidence>
<dbReference type="GO" id="GO:0005886">
    <property type="term" value="C:plasma membrane"/>
    <property type="evidence" value="ECO:0007669"/>
    <property type="project" value="TreeGrafter"/>
</dbReference>
<feature type="region of interest" description="Disordered" evidence="4">
    <location>
        <begin position="398"/>
        <end position="423"/>
    </location>
</feature>
<evidence type="ECO:0000256" key="1">
    <source>
        <dbReference type="ARBA" id="ARBA00022692"/>
    </source>
</evidence>
<gene>
    <name evidence="6" type="ORF">QE424_000869</name>
</gene>
<dbReference type="InterPro" id="IPR036259">
    <property type="entry name" value="MFS_trans_sf"/>
</dbReference>
<evidence type="ECO:0000256" key="5">
    <source>
        <dbReference type="SAM" id="Phobius"/>
    </source>
</evidence>
<dbReference type="Proteomes" id="UP001226084">
    <property type="component" value="Unassembled WGS sequence"/>
</dbReference>
<dbReference type="InterPro" id="IPR011701">
    <property type="entry name" value="MFS"/>
</dbReference>
<keyword evidence="1 5" id="KW-0812">Transmembrane</keyword>
<organism evidence="6 7">
    <name type="scientific">Stenotrophomonas rhizophila</name>
    <dbReference type="NCBI Taxonomy" id="216778"/>
    <lineage>
        <taxon>Bacteria</taxon>
        <taxon>Pseudomonadati</taxon>
        <taxon>Pseudomonadota</taxon>
        <taxon>Gammaproteobacteria</taxon>
        <taxon>Lysobacterales</taxon>
        <taxon>Lysobacteraceae</taxon>
        <taxon>Stenotrophomonas</taxon>
    </lineage>
</organism>
<feature type="transmembrane region" description="Helical" evidence="5">
    <location>
        <begin position="94"/>
        <end position="115"/>
    </location>
</feature>
<protein>
    <submittedName>
        <fullName evidence="6">MFS family permease</fullName>
    </submittedName>
</protein>
<dbReference type="Gene3D" id="1.20.1250.20">
    <property type="entry name" value="MFS general substrate transporter like domains"/>
    <property type="match status" value="2"/>
</dbReference>
<dbReference type="EMBL" id="JAUTAS010000001">
    <property type="protein sequence ID" value="MDQ1107710.1"/>
    <property type="molecule type" value="Genomic_DNA"/>
</dbReference>
<dbReference type="InterPro" id="IPR047200">
    <property type="entry name" value="MFS_YcaD-like"/>
</dbReference>
<feature type="transmembrane region" description="Helical" evidence="5">
    <location>
        <begin position="153"/>
        <end position="171"/>
    </location>
</feature>
<evidence type="ECO:0000313" key="7">
    <source>
        <dbReference type="Proteomes" id="UP001226084"/>
    </source>
</evidence>
<dbReference type="Pfam" id="PF07690">
    <property type="entry name" value="MFS_1"/>
    <property type="match status" value="1"/>
</dbReference>
<feature type="transmembrane region" description="Helical" evidence="5">
    <location>
        <begin position="127"/>
        <end position="147"/>
    </location>
</feature>
<feature type="transmembrane region" description="Helical" evidence="5">
    <location>
        <begin position="261"/>
        <end position="281"/>
    </location>
</feature>
<feature type="transmembrane region" description="Helical" evidence="5">
    <location>
        <begin position="353"/>
        <end position="373"/>
    </location>
</feature>
<accession>A0AAP5AHR7</accession>
<feature type="transmembrane region" description="Helical" evidence="5">
    <location>
        <begin position="192"/>
        <end position="216"/>
    </location>
</feature>
<dbReference type="RefSeq" id="WP_068853766.1">
    <property type="nucleotide sequence ID" value="NZ_CP016294.1"/>
</dbReference>
<dbReference type="CDD" id="cd17477">
    <property type="entry name" value="MFS_YcaD_like"/>
    <property type="match status" value="1"/>
</dbReference>
<reference evidence="6" key="1">
    <citation type="submission" date="2023-07" db="EMBL/GenBank/DDBJ databases">
        <title>Functional and genomic diversity of the sorghum phyllosphere microbiome.</title>
        <authorList>
            <person name="Shade A."/>
        </authorList>
    </citation>
    <scope>NUCLEOTIDE SEQUENCE</scope>
    <source>
        <strain evidence="6">SORGH_AS_0457</strain>
    </source>
</reference>
<dbReference type="GO" id="GO:0022857">
    <property type="term" value="F:transmembrane transporter activity"/>
    <property type="evidence" value="ECO:0007669"/>
    <property type="project" value="InterPro"/>
</dbReference>